<evidence type="ECO:0000313" key="3">
    <source>
        <dbReference type="Proteomes" id="UP000642125"/>
    </source>
</evidence>
<dbReference type="Proteomes" id="UP000642125">
    <property type="component" value="Unassembled WGS sequence"/>
</dbReference>
<evidence type="ECO:0000313" key="2">
    <source>
        <dbReference type="EMBL" id="GIG38230.1"/>
    </source>
</evidence>
<evidence type="ECO:0000256" key="1">
    <source>
        <dbReference type="SAM" id="MobiDB-lite"/>
    </source>
</evidence>
<proteinExistence type="predicted"/>
<dbReference type="AlphaFoldDB" id="A0A919U8B3"/>
<gene>
    <name evidence="2" type="ORF">Cpa01nite_36110</name>
</gene>
<accession>A0A919U8B3</accession>
<dbReference type="EMBL" id="BONO01000046">
    <property type="protein sequence ID" value="GIG38230.1"/>
    <property type="molecule type" value="Genomic_DNA"/>
</dbReference>
<feature type="region of interest" description="Disordered" evidence="1">
    <location>
        <begin position="1"/>
        <end position="38"/>
    </location>
</feature>
<comment type="caution">
    <text evidence="2">The sequence shown here is derived from an EMBL/GenBank/DDBJ whole genome shotgun (WGS) entry which is preliminary data.</text>
</comment>
<name>A0A919U8B3_9CELL</name>
<reference evidence="2" key="1">
    <citation type="submission" date="2021-01" db="EMBL/GenBank/DDBJ databases">
        <title>Whole genome shotgun sequence of Cellulomonas pakistanensis NBRC 110800.</title>
        <authorList>
            <person name="Komaki H."/>
            <person name="Tamura T."/>
        </authorList>
    </citation>
    <scope>NUCLEOTIDE SEQUENCE</scope>
    <source>
        <strain evidence="2">NBRC 110800</strain>
    </source>
</reference>
<organism evidence="2 3">
    <name type="scientific">Cellulomonas pakistanensis</name>
    <dbReference type="NCBI Taxonomy" id="992287"/>
    <lineage>
        <taxon>Bacteria</taxon>
        <taxon>Bacillati</taxon>
        <taxon>Actinomycetota</taxon>
        <taxon>Actinomycetes</taxon>
        <taxon>Micrococcales</taxon>
        <taxon>Cellulomonadaceae</taxon>
        <taxon>Cellulomonas</taxon>
    </lineage>
</organism>
<keyword evidence="3" id="KW-1185">Reference proteome</keyword>
<sequence length="383" mass="40389">MRTSRNAHARGIAHTTRGAFAGGAPAPTKGPTMTASRSPRPAAVAALAVLALVGCSGGDAGGGPTSSTTWTPGPLDEYQARIYGYSLDREASARQRAQADGDRQHRRFEEAVAACMAEQGFDYTPAESGGVVYASEDPDVVRGTREFAERYGYEISAGPSGDGDAGGGAEWEDPNAEYVRSMSASEAAAWSEALYGREAPGDGDDLQEDDVASAGCYGAAQHEVYAGGGVLDEFAGLQQELARFAQTVQADPRVAELESAWASCMADRGYPSLRDVATANQALAAEWEDLRGTQDPGYLAELDAWDWAAEPGGPPAPEVDPAAVAVFTEKEIGQAVADVECQEQVGYWAGRLRVDRELQQEFVDRHGDELEAWATAATAARGE</sequence>
<protein>
    <submittedName>
        <fullName evidence="2">Uncharacterized protein</fullName>
    </submittedName>
</protein>